<keyword evidence="4 9" id="KW-0067">ATP-binding</keyword>
<dbReference type="GO" id="GO:0016020">
    <property type="term" value="C:membrane"/>
    <property type="evidence" value="ECO:0007669"/>
    <property type="project" value="InterPro"/>
</dbReference>
<dbReference type="EMBL" id="PVNE01000030">
    <property type="protein sequence ID" value="PRX39071.1"/>
    <property type="molecule type" value="Genomic_DNA"/>
</dbReference>
<dbReference type="NCBIfam" id="TIGR02315">
    <property type="entry name" value="ABC_phnC"/>
    <property type="match status" value="1"/>
</dbReference>
<evidence type="ECO:0000256" key="5">
    <source>
        <dbReference type="ARBA" id="ARBA00022885"/>
    </source>
</evidence>
<keyword evidence="6" id="KW-1278">Translocase</keyword>
<keyword evidence="2" id="KW-1003">Cell membrane</keyword>
<evidence type="ECO:0000256" key="1">
    <source>
        <dbReference type="ARBA" id="ARBA00022448"/>
    </source>
</evidence>
<evidence type="ECO:0000256" key="2">
    <source>
        <dbReference type="ARBA" id="ARBA00022475"/>
    </source>
</evidence>
<dbReference type="InterPro" id="IPR003593">
    <property type="entry name" value="AAA+_ATPase"/>
</dbReference>
<dbReference type="SUPFAM" id="SSF52540">
    <property type="entry name" value="P-loop containing nucleoside triphosphate hydrolases"/>
    <property type="match status" value="1"/>
</dbReference>
<evidence type="ECO:0000256" key="7">
    <source>
        <dbReference type="ARBA" id="ARBA00023136"/>
    </source>
</evidence>
<dbReference type="PROSITE" id="PS50893">
    <property type="entry name" value="ABC_TRANSPORTER_2"/>
    <property type="match status" value="1"/>
</dbReference>
<protein>
    <submittedName>
        <fullName evidence="9">Phosphonate transport system ATP-binding protein</fullName>
    </submittedName>
</protein>
<dbReference type="GO" id="GO:0016887">
    <property type="term" value="F:ATP hydrolysis activity"/>
    <property type="evidence" value="ECO:0007669"/>
    <property type="project" value="InterPro"/>
</dbReference>
<dbReference type="PROSITE" id="PS00211">
    <property type="entry name" value="ABC_TRANSPORTER_1"/>
    <property type="match status" value="1"/>
</dbReference>
<reference evidence="9 10" key="1">
    <citation type="submission" date="2018-03" db="EMBL/GenBank/DDBJ databases">
        <title>Genomic Encyclopedia of Archaeal and Bacterial Type Strains, Phase II (KMG-II): from individual species to whole genera.</title>
        <authorList>
            <person name="Goeker M."/>
        </authorList>
    </citation>
    <scope>NUCLEOTIDE SEQUENCE [LARGE SCALE GENOMIC DNA]</scope>
    <source>
        <strain evidence="9 10">DSM 44946</strain>
    </source>
</reference>
<dbReference type="InterPro" id="IPR050086">
    <property type="entry name" value="MetN_ABC_transporter-like"/>
</dbReference>
<keyword evidence="1" id="KW-0813">Transport</keyword>
<dbReference type="SMART" id="SM00382">
    <property type="entry name" value="AAA"/>
    <property type="match status" value="1"/>
</dbReference>
<sequence>MTLQLVDLSKRYGKEGEPALEGIDLTVSPGEFVAVLGRSGAGKSTLIRCINLLVRPSSGKVIWNGRDLTVASARELSRARREMGMIFQQFNLIGPLDVLTNVLVGAFPALPLWRCVPGLFPREAVDRAMEALERVGISHLARRKARELSGGQQQRVAIARALMLRPRIILGDEPVSNLDPVSARRILELLLAIHREENRITLLNLHDVRLAKAFATRIIGLDGGRIVFDGTPESLTEAEERRIYRDGVD</sequence>
<keyword evidence="3" id="KW-0547">Nucleotide-binding</keyword>
<proteinExistence type="predicted"/>
<evidence type="ECO:0000313" key="9">
    <source>
        <dbReference type="EMBL" id="PRX39071.1"/>
    </source>
</evidence>
<evidence type="ECO:0000256" key="4">
    <source>
        <dbReference type="ARBA" id="ARBA00022840"/>
    </source>
</evidence>
<dbReference type="GO" id="GO:0015416">
    <property type="term" value="F:ABC-type phosphonate transporter activity"/>
    <property type="evidence" value="ECO:0007669"/>
    <property type="project" value="InterPro"/>
</dbReference>
<dbReference type="InterPro" id="IPR012693">
    <property type="entry name" value="ABC_transpr_PhnC"/>
</dbReference>
<gene>
    <name evidence="9" type="ORF">CLV97_13011</name>
</gene>
<keyword evidence="5" id="KW-0918">Phosphonate transport</keyword>
<comment type="caution">
    <text evidence="9">The sequence shown here is derived from an EMBL/GenBank/DDBJ whole genome shotgun (WGS) entry which is preliminary data.</text>
</comment>
<dbReference type="Gene3D" id="3.40.50.300">
    <property type="entry name" value="P-loop containing nucleotide triphosphate hydrolases"/>
    <property type="match status" value="1"/>
</dbReference>
<dbReference type="OrthoDB" id="9802264at2"/>
<organism evidence="9 10">
    <name type="scientific">Planifilum fimeticola</name>
    <dbReference type="NCBI Taxonomy" id="201975"/>
    <lineage>
        <taxon>Bacteria</taxon>
        <taxon>Bacillati</taxon>
        <taxon>Bacillota</taxon>
        <taxon>Bacilli</taxon>
        <taxon>Bacillales</taxon>
        <taxon>Thermoactinomycetaceae</taxon>
        <taxon>Planifilum</taxon>
    </lineage>
</organism>
<dbReference type="InterPro" id="IPR003439">
    <property type="entry name" value="ABC_transporter-like_ATP-bd"/>
</dbReference>
<evidence type="ECO:0000313" key="10">
    <source>
        <dbReference type="Proteomes" id="UP000237797"/>
    </source>
</evidence>
<keyword evidence="10" id="KW-1185">Reference proteome</keyword>
<name>A0A2T0LB60_9BACL</name>
<dbReference type="InterPro" id="IPR027417">
    <property type="entry name" value="P-loop_NTPase"/>
</dbReference>
<evidence type="ECO:0000256" key="6">
    <source>
        <dbReference type="ARBA" id="ARBA00022967"/>
    </source>
</evidence>
<accession>A0A2T0LB60</accession>
<dbReference type="Proteomes" id="UP000237797">
    <property type="component" value="Unassembled WGS sequence"/>
</dbReference>
<keyword evidence="7" id="KW-0472">Membrane</keyword>
<dbReference type="CDD" id="cd03256">
    <property type="entry name" value="ABC_PhnC_transporter"/>
    <property type="match status" value="1"/>
</dbReference>
<dbReference type="AlphaFoldDB" id="A0A2T0LB60"/>
<dbReference type="InterPro" id="IPR017871">
    <property type="entry name" value="ABC_transporter-like_CS"/>
</dbReference>
<evidence type="ECO:0000256" key="3">
    <source>
        <dbReference type="ARBA" id="ARBA00022741"/>
    </source>
</evidence>
<dbReference type="PANTHER" id="PTHR43166">
    <property type="entry name" value="AMINO ACID IMPORT ATP-BINDING PROTEIN"/>
    <property type="match status" value="1"/>
</dbReference>
<dbReference type="GO" id="GO:0005524">
    <property type="term" value="F:ATP binding"/>
    <property type="evidence" value="ECO:0007669"/>
    <property type="project" value="UniProtKB-KW"/>
</dbReference>
<feature type="domain" description="ABC transporter" evidence="8">
    <location>
        <begin position="3"/>
        <end position="248"/>
    </location>
</feature>
<dbReference type="Pfam" id="PF00005">
    <property type="entry name" value="ABC_tran"/>
    <property type="match status" value="1"/>
</dbReference>
<dbReference type="RefSeq" id="WP_106346373.1">
    <property type="nucleotide sequence ID" value="NZ_PVNE01000030.1"/>
</dbReference>
<dbReference type="PANTHER" id="PTHR43166:SF6">
    <property type="entry name" value="PHOSPHONATES IMPORT ATP-BINDING PROTEIN PHNC"/>
    <property type="match status" value="1"/>
</dbReference>
<evidence type="ECO:0000259" key="8">
    <source>
        <dbReference type="PROSITE" id="PS50893"/>
    </source>
</evidence>